<reference evidence="5" key="1">
    <citation type="journal article" date="2019" name="Int. J. Syst. Evol. Microbiol.">
        <title>The Global Catalogue of Microorganisms (GCM) 10K type strain sequencing project: providing services to taxonomists for standard genome sequencing and annotation.</title>
        <authorList>
            <consortium name="The Broad Institute Genomics Platform"/>
            <consortium name="The Broad Institute Genome Sequencing Center for Infectious Disease"/>
            <person name="Wu L."/>
            <person name="Ma J."/>
        </authorList>
    </citation>
    <scope>NUCLEOTIDE SEQUENCE [LARGE SCALE GENOMIC DNA]</scope>
    <source>
        <strain evidence="5">JCM 16240</strain>
    </source>
</reference>
<dbReference type="EMBL" id="BAAAFN010000020">
    <property type="protein sequence ID" value="GAA0237767.1"/>
    <property type="molecule type" value="Genomic_DNA"/>
</dbReference>
<evidence type="ECO:0000256" key="2">
    <source>
        <dbReference type="ARBA" id="ARBA00023235"/>
    </source>
</evidence>
<feature type="region of interest" description="Disordered" evidence="3">
    <location>
        <begin position="233"/>
        <end position="252"/>
    </location>
</feature>
<dbReference type="Gene3D" id="3.10.310.10">
    <property type="entry name" value="Diaminopimelate Epimerase, Chain A, domain 1"/>
    <property type="match status" value="2"/>
</dbReference>
<evidence type="ECO:0000256" key="3">
    <source>
        <dbReference type="SAM" id="MobiDB-lite"/>
    </source>
</evidence>
<keyword evidence="5" id="KW-1185">Reference proteome</keyword>
<dbReference type="Proteomes" id="UP001501176">
    <property type="component" value="Unassembled WGS sequence"/>
</dbReference>
<dbReference type="PIRSF" id="PIRSF016184">
    <property type="entry name" value="PhzC_PhzF"/>
    <property type="match status" value="1"/>
</dbReference>
<protein>
    <submittedName>
        <fullName evidence="4">PhzF family phenazine biosynthesis protein</fullName>
    </submittedName>
</protein>
<dbReference type="PANTHER" id="PTHR13774">
    <property type="entry name" value="PHENAZINE BIOSYNTHESIS PROTEIN"/>
    <property type="match status" value="1"/>
</dbReference>
<proteinExistence type="inferred from homology"/>
<dbReference type="Pfam" id="PF02567">
    <property type="entry name" value="PhzC-PhzF"/>
    <property type="match status" value="1"/>
</dbReference>
<dbReference type="InterPro" id="IPR003719">
    <property type="entry name" value="Phenazine_PhzF-like"/>
</dbReference>
<comment type="similarity">
    <text evidence="1">Belongs to the PhzF family.</text>
</comment>
<accession>A0ABP3DNX2</accession>
<gene>
    <name evidence="4" type="ORF">GCM10009125_28280</name>
</gene>
<evidence type="ECO:0000256" key="1">
    <source>
        <dbReference type="ARBA" id="ARBA00008270"/>
    </source>
</evidence>
<dbReference type="NCBIfam" id="TIGR00654">
    <property type="entry name" value="PhzF_family"/>
    <property type="match status" value="1"/>
</dbReference>
<name>A0ABP3DNX2_9BURK</name>
<dbReference type="PANTHER" id="PTHR13774:SF39">
    <property type="entry name" value="BIOSYNTHESIS PROTEIN, PUTATIVE-RELATED"/>
    <property type="match status" value="1"/>
</dbReference>
<organism evidence="4 5">
    <name type="scientific">Castellaniella daejeonensis</name>
    <dbReference type="NCBI Taxonomy" id="659013"/>
    <lineage>
        <taxon>Bacteria</taxon>
        <taxon>Pseudomonadati</taxon>
        <taxon>Pseudomonadota</taxon>
        <taxon>Betaproteobacteria</taxon>
        <taxon>Burkholderiales</taxon>
        <taxon>Alcaligenaceae</taxon>
        <taxon>Castellaniella</taxon>
    </lineage>
</organism>
<evidence type="ECO:0000313" key="5">
    <source>
        <dbReference type="Proteomes" id="UP001501176"/>
    </source>
</evidence>
<evidence type="ECO:0000313" key="4">
    <source>
        <dbReference type="EMBL" id="GAA0237767.1"/>
    </source>
</evidence>
<dbReference type="SUPFAM" id="SSF54506">
    <property type="entry name" value="Diaminopimelate epimerase-like"/>
    <property type="match status" value="1"/>
</dbReference>
<comment type="caution">
    <text evidence="4">The sequence shown here is derived from an EMBL/GenBank/DDBJ whole genome shotgun (WGS) entry which is preliminary data.</text>
</comment>
<keyword evidence="2" id="KW-0413">Isomerase</keyword>
<sequence>MQRLANEIGYSETAFATPGSDGWDVRYFSPETEVPFCGHATIALGSVLAQQIGPGVHVLNIPAGRISVEGGVRDGRPYSELESPATKQEPVSDAVIAEALTLFGHEARDLDPGLPVLRAHAGADHLILPLRDRGSLARMTYDLDAGRRFMREQGFVTIALVWREAERIFHARNAFASGGVLEDPATGAAAAALAGMLRDRGLLRAGELLILQGEDMGWPSRLDVRFTDIPGSGVRVGGESAPLPDPQTATAA</sequence>